<comment type="caution">
    <text evidence="5">The sequence shown here is derived from an EMBL/GenBank/DDBJ whole genome shotgun (WGS) entry which is preliminary data.</text>
</comment>
<sequence>MALTLTVESMVLISLISLDVLLFYVFFEAMLIPMYFLIGGFGHGAGRSRAAVKFLLYNLFGGLIMLAAVIGVYVVTAQHIGGTFDFRTIVAAVSSGRLGVDPAVLKALFLGSCSRSPSRHRCGRFTVGCPTPRSRRHRPLQC</sequence>
<evidence type="ECO:0000256" key="1">
    <source>
        <dbReference type="ARBA" id="ARBA00004127"/>
    </source>
</evidence>
<dbReference type="PRINTS" id="PR01437">
    <property type="entry name" value="NUOXDRDTASE4"/>
</dbReference>
<dbReference type="Pfam" id="PF00361">
    <property type="entry name" value="Proton_antipo_M"/>
    <property type="match status" value="1"/>
</dbReference>
<evidence type="ECO:0000259" key="4">
    <source>
        <dbReference type="Pfam" id="PF00361"/>
    </source>
</evidence>
<feature type="transmembrane region" description="Helical" evidence="3">
    <location>
        <begin position="54"/>
        <end position="75"/>
    </location>
</feature>
<organism evidence="5">
    <name type="scientific">Mycobacterium xenopi 4042</name>
    <dbReference type="NCBI Taxonomy" id="1299334"/>
    <lineage>
        <taxon>Bacteria</taxon>
        <taxon>Bacillati</taxon>
        <taxon>Actinomycetota</taxon>
        <taxon>Actinomycetes</taxon>
        <taxon>Mycobacteriales</taxon>
        <taxon>Mycobacteriaceae</taxon>
        <taxon>Mycobacterium</taxon>
    </lineage>
</organism>
<evidence type="ECO:0000313" key="5">
    <source>
        <dbReference type="EMBL" id="EUA13710.1"/>
    </source>
</evidence>
<dbReference type="GO" id="GO:0048039">
    <property type="term" value="F:ubiquinone binding"/>
    <property type="evidence" value="ECO:0007669"/>
    <property type="project" value="TreeGrafter"/>
</dbReference>
<dbReference type="AlphaFoldDB" id="X7Z4Z3"/>
<dbReference type="GO" id="GO:0008137">
    <property type="term" value="F:NADH dehydrogenase (ubiquinone) activity"/>
    <property type="evidence" value="ECO:0007669"/>
    <property type="project" value="InterPro"/>
</dbReference>
<comment type="subcellular location">
    <subcellularLocation>
        <location evidence="1">Endomembrane system</location>
        <topology evidence="1">Multi-pass membrane protein</topology>
    </subcellularLocation>
    <subcellularLocation>
        <location evidence="2">Membrane</location>
        <topology evidence="2">Multi-pass membrane protein</topology>
    </subcellularLocation>
</comment>
<dbReference type="PANTHER" id="PTHR43507">
    <property type="entry name" value="NADH-UBIQUINONE OXIDOREDUCTASE CHAIN 4"/>
    <property type="match status" value="1"/>
</dbReference>
<dbReference type="GO" id="GO:0015990">
    <property type="term" value="P:electron transport coupled proton transport"/>
    <property type="evidence" value="ECO:0007669"/>
    <property type="project" value="TreeGrafter"/>
</dbReference>
<keyword evidence="3" id="KW-1133">Transmembrane helix</keyword>
<protein>
    <submittedName>
        <fullName evidence="5">NADH-Ubiquinone/plastoquinone (Complex I), various chains family protein</fullName>
    </submittedName>
</protein>
<keyword evidence="3" id="KW-0472">Membrane</keyword>
<name>X7Z4Z3_MYCXE</name>
<dbReference type="GO" id="GO:0042773">
    <property type="term" value="P:ATP synthesis coupled electron transport"/>
    <property type="evidence" value="ECO:0007669"/>
    <property type="project" value="InterPro"/>
</dbReference>
<dbReference type="PATRIC" id="fig|1299334.3.peg.8596"/>
<dbReference type="EMBL" id="JAOB01000081">
    <property type="protein sequence ID" value="EUA13710.1"/>
    <property type="molecule type" value="Genomic_DNA"/>
</dbReference>
<dbReference type="GO" id="GO:0016020">
    <property type="term" value="C:membrane"/>
    <property type="evidence" value="ECO:0007669"/>
    <property type="project" value="UniProtKB-SubCell"/>
</dbReference>
<reference evidence="5" key="1">
    <citation type="submission" date="2014-01" db="EMBL/GenBank/DDBJ databases">
        <authorList>
            <person name="Brown-Elliot B."/>
            <person name="Wallace R."/>
            <person name="Lenaerts A."/>
            <person name="Ordway D."/>
            <person name="DeGroote M.A."/>
            <person name="Parker T."/>
            <person name="Sizemore C."/>
            <person name="Tallon L.J."/>
            <person name="Sadzewicz L.K."/>
            <person name="Sengamalay N."/>
            <person name="Fraser C.M."/>
            <person name="Hine E."/>
            <person name="Shefchek K.A."/>
            <person name="Das S.P."/>
            <person name="Tettelin H."/>
        </authorList>
    </citation>
    <scope>NUCLEOTIDE SEQUENCE [LARGE SCALE GENOMIC DNA]</scope>
    <source>
        <strain evidence="5">4042</strain>
    </source>
</reference>
<keyword evidence="2 3" id="KW-0812">Transmembrane</keyword>
<dbReference type="InterPro" id="IPR003918">
    <property type="entry name" value="NADH_UbQ_OxRdtase"/>
</dbReference>
<evidence type="ECO:0000256" key="2">
    <source>
        <dbReference type="RuleBase" id="RU000320"/>
    </source>
</evidence>
<feature type="transmembrane region" description="Helical" evidence="3">
    <location>
        <begin position="20"/>
        <end position="42"/>
    </location>
</feature>
<evidence type="ECO:0000256" key="3">
    <source>
        <dbReference type="SAM" id="Phobius"/>
    </source>
</evidence>
<proteinExistence type="predicted"/>
<accession>X7Z4Z3</accession>
<feature type="domain" description="NADH:quinone oxidoreductase/Mrp antiporter transmembrane" evidence="4">
    <location>
        <begin position="17"/>
        <end position="94"/>
    </location>
</feature>
<dbReference type="InterPro" id="IPR001750">
    <property type="entry name" value="ND/Mrp_TM"/>
</dbReference>
<dbReference type="GO" id="GO:0003954">
    <property type="term" value="F:NADH dehydrogenase activity"/>
    <property type="evidence" value="ECO:0007669"/>
    <property type="project" value="TreeGrafter"/>
</dbReference>
<dbReference type="GO" id="GO:0012505">
    <property type="term" value="C:endomembrane system"/>
    <property type="evidence" value="ECO:0007669"/>
    <property type="project" value="UniProtKB-SubCell"/>
</dbReference>
<gene>
    <name evidence="5" type="ORF">I553_6829</name>
</gene>
<dbReference type="PANTHER" id="PTHR43507:SF1">
    <property type="entry name" value="NADH-UBIQUINONE OXIDOREDUCTASE CHAIN 4"/>
    <property type="match status" value="1"/>
</dbReference>
<keyword evidence="5" id="KW-0830">Ubiquinone</keyword>